<dbReference type="PANTHER" id="PTHR33284:SF1">
    <property type="entry name" value="RIBOSOMAL PROTEIN L25_GLN-TRNA SYNTHETASE, ANTI-CODON-BINDING DOMAIN-CONTAINING PROTEIN"/>
    <property type="match status" value="1"/>
</dbReference>
<feature type="domain" description="Large ribosomal subunit protein bL25 L25" evidence="7">
    <location>
        <begin position="6"/>
        <end position="90"/>
    </location>
</feature>
<dbReference type="SUPFAM" id="SSF50715">
    <property type="entry name" value="Ribosomal protein L25-like"/>
    <property type="match status" value="1"/>
</dbReference>
<dbReference type="InterPro" id="IPR020930">
    <property type="entry name" value="Ribosomal_uL5_bac-type"/>
</dbReference>
<dbReference type="GO" id="GO:0008097">
    <property type="term" value="F:5S rRNA binding"/>
    <property type="evidence" value="ECO:0007669"/>
    <property type="project" value="InterPro"/>
</dbReference>
<dbReference type="Proteomes" id="UP000054172">
    <property type="component" value="Unassembled WGS sequence"/>
</dbReference>
<evidence type="ECO:0000259" key="7">
    <source>
        <dbReference type="Pfam" id="PF01386"/>
    </source>
</evidence>
<accession>A0A0Q4B7I6</accession>
<evidence type="ECO:0000256" key="1">
    <source>
        <dbReference type="ARBA" id="ARBA00022730"/>
    </source>
</evidence>
<organism evidence="9 10">
    <name type="scientific">Candidatus [Bacteroides] periocalifornicus</name>
    <dbReference type="NCBI Taxonomy" id="1702214"/>
    <lineage>
        <taxon>Bacteria</taxon>
        <taxon>Pseudomonadati</taxon>
        <taxon>Bacteroidota</taxon>
    </lineage>
</organism>
<dbReference type="PATRIC" id="fig|1702214.3.peg.38"/>
<dbReference type="InterPro" id="IPR011035">
    <property type="entry name" value="Ribosomal_bL25/Gln-tRNA_synth"/>
</dbReference>
<comment type="function">
    <text evidence="5">This is one of the proteins that binds to the 5S RNA in the ribosome where it forms part of the central protuberance.</text>
</comment>
<dbReference type="InterPro" id="IPR029751">
    <property type="entry name" value="Ribosomal_L25_dom"/>
</dbReference>
<keyword evidence="10" id="KW-1185">Reference proteome</keyword>
<dbReference type="STRING" id="1702214.AL399_05440"/>
<dbReference type="Pfam" id="PF01386">
    <property type="entry name" value="Ribosomal_L25p"/>
    <property type="match status" value="1"/>
</dbReference>
<dbReference type="InterPro" id="IPR001021">
    <property type="entry name" value="Ribosomal_bL25_long"/>
</dbReference>
<dbReference type="AlphaFoldDB" id="A0A0Q4B7I6"/>
<evidence type="ECO:0000256" key="4">
    <source>
        <dbReference type="ARBA" id="ARBA00023274"/>
    </source>
</evidence>
<keyword evidence="4 5" id="KW-0687">Ribonucleoprotein</keyword>
<evidence type="ECO:0000256" key="2">
    <source>
        <dbReference type="ARBA" id="ARBA00022884"/>
    </source>
</evidence>
<dbReference type="HAMAP" id="MF_01334">
    <property type="entry name" value="Ribosomal_bL25_CTC"/>
    <property type="match status" value="1"/>
</dbReference>
<protein>
    <recommendedName>
        <fullName evidence="5">Large ribosomal subunit protein bL25</fullName>
    </recommendedName>
    <alternativeName>
        <fullName evidence="5">General stress protein CTC</fullName>
    </alternativeName>
</protein>
<dbReference type="InterPro" id="IPR020056">
    <property type="entry name" value="Rbsml_bL25/Gln-tRNA_synth_N"/>
</dbReference>
<dbReference type="PANTHER" id="PTHR33284">
    <property type="entry name" value="RIBOSOMAL PROTEIN L25/GLN-TRNA SYNTHETASE, ANTI-CODON-BINDING DOMAIN-CONTAINING PROTEIN"/>
    <property type="match status" value="1"/>
</dbReference>
<dbReference type="GO" id="GO:0003735">
    <property type="term" value="F:structural constituent of ribosome"/>
    <property type="evidence" value="ECO:0007669"/>
    <property type="project" value="InterPro"/>
</dbReference>
<evidence type="ECO:0000256" key="3">
    <source>
        <dbReference type="ARBA" id="ARBA00022980"/>
    </source>
</evidence>
<comment type="subunit">
    <text evidence="5">Part of the 50S ribosomal subunit; part of the 5S rRNA/L5/L18/L25 subcomplex. Contacts the 5S rRNA. Binds to the 5S rRNA independently of L5 and L18.</text>
</comment>
<dbReference type="NCBIfam" id="TIGR00731">
    <property type="entry name" value="bL25_bact_ctc"/>
    <property type="match status" value="1"/>
</dbReference>
<keyword evidence="3 5" id="KW-0689">Ribosomal protein</keyword>
<dbReference type="GO" id="GO:0006412">
    <property type="term" value="P:translation"/>
    <property type="evidence" value="ECO:0007669"/>
    <property type="project" value="UniProtKB-UniRule"/>
</dbReference>
<gene>
    <name evidence="5" type="primary">rplY</name>
    <name evidence="5" type="synonym">ctc</name>
    <name evidence="9" type="ORF">AL399_05440</name>
</gene>
<sequence>MEVFKLDAQPRTTTGKVLAKRMRKEGLVPAVIYGHGDNVMCTLNEKDLKPLLITPKVYLVDLMLGGKVEHVVLKEVQYHPVSDRPIHIDFYRYDAADPIVMAIPVALEGYAKGVRAGGKLVGGVRKLRVQGLVSDLPDVLPVDITELNVGETLMVSDVKFDNLEVVDTKTLVVATIKSQRGAAAQEEEAEPKEEKKAE</sequence>
<dbReference type="CDD" id="cd00495">
    <property type="entry name" value="Ribosomal_L25_TL5_CTC"/>
    <property type="match status" value="1"/>
</dbReference>
<dbReference type="InterPro" id="IPR020057">
    <property type="entry name" value="Ribosomal_bL25_b-dom"/>
</dbReference>
<comment type="caution">
    <text evidence="9">The sequence shown here is derived from an EMBL/GenBank/DDBJ whole genome shotgun (WGS) entry which is preliminary data.</text>
</comment>
<keyword evidence="2 5" id="KW-0694">RNA-binding</keyword>
<dbReference type="Gene3D" id="2.170.120.20">
    <property type="entry name" value="Ribosomal protein L25, beta domain"/>
    <property type="match status" value="1"/>
</dbReference>
<feature type="region of interest" description="Disordered" evidence="6">
    <location>
        <begin position="179"/>
        <end position="198"/>
    </location>
</feature>
<evidence type="ECO:0000313" key="9">
    <source>
        <dbReference type="EMBL" id="KQM08780.1"/>
    </source>
</evidence>
<evidence type="ECO:0000256" key="5">
    <source>
        <dbReference type="HAMAP-Rule" id="MF_01334"/>
    </source>
</evidence>
<feature type="domain" description="Large ribosomal subunit protein bL25 beta" evidence="8">
    <location>
        <begin position="99"/>
        <end position="179"/>
    </location>
</feature>
<evidence type="ECO:0000313" key="10">
    <source>
        <dbReference type="Proteomes" id="UP000054172"/>
    </source>
</evidence>
<evidence type="ECO:0000256" key="6">
    <source>
        <dbReference type="SAM" id="MobiDB-lite"/>
    </source>
</evidence>
<dbReference type="Gene3D" id="2.40.240.10">
    <property type="entry name" value="Ribosomal Protein L25, Chain P"/>
    <property type="match status" value="1"/>
</dbReference>
<dbReference type="GO" id="GO:0022625">
    <property type="term" value="C:cytosolic large ribosomal subunit"/>
    <property type="evidence" value="ECO:0007669"/>
    <property type="project" value="TreeGrafter"/>
</dbReference>
<proteinExistence type="inferred from homology"/>
<reference evidence="9" key="1">
    <citation type="submission" date="2015-08" db="EMBL/GenBank/DDBJ databases">
        <title>Candidatus Bacteriodes Periocalifornicus.</title>
        <authorList>
            <person name="McLean J.S."/>
            <person name="Kelley S."/>
        </authorList>
    </citation>
    <scope>NUCLEOTIDE SEQUENCE [LARGE SCALE GENOMIC DNA]</scope>
    <source>
        <strain evidence="9">12B</strain>
    </source>
</reference>
<keyword evidence="1 5" id="KW-0699">rRNA-binding</keyword>
<dbReference type="Pfam" id="PF14693">
    <property type="entry name" value="Ribosomal_TL5_C"/>
    <property type="match status" value="1"/>
</dbReference>
<evidence type="ECO:0000259" key="8">
    <source>
        <dbReference type="Pfam" id="PF14693"/>
    </source>
</evidence>
<dbReference type="EMBL" id="LIIK01000022">
    <property type="protein sequence ID" value="KQM08780.1"/>
    <property type="molecule type" value="Genomic_DNA"/>
</dbReference>
<dbReference type="InterPro" id="IPR037121">
    <property type="entry name" value="Ribosomal_bL25_C"/>
</dbReference>
<comment type="similarity">
    <text evidence="5">Belongs to the bacterial ribosomal protein bL25 family. CTC subfamily.</text>
</comment>
<name>A0A0Q4B7I6_9BACT</name>